<evidence type="ECO:0000313" key="2">
    <source>
        <dbReference type="EMBL" id="TEB24673.1"/>
    </source>
</evidence>
<name>A0A4Y7SS26_COPMI</name>
<evidence type="ECO:0000256" key="1">
    <source>
        <dbReference type="SAM" id="MobiDB-lite"/>
    </source>
</evidence>
<protein>
    <submittedName>
        <fullName evidence="2">Uncharacterized protein</fullName>
    </submittedName>
</protein>
<dbReference type="EMBL" id="QPFP01000064">
    <property type="protein sequence ID" value="TEB24673.1"/>
    <property type="molecule type" value="Genomic_DNA"/>
</dbReference>
<evidence type="ECO:0000313" key="3">
    <source>
        <dbReference type="Proteomes" id="UP000298030"/>
    </source>
</evidence>
<comment type="caution">
    <text evidence="2">The sequence shown here is derived from an EMBL/GenBank/DDBJ whole genome shotgun (WGS) entry which is preliminary data.</text>
</comment>
<dbReference type="Proteomes" id="UP000298030">
    <property type="component" value="Unassembled WGS sequence"/>
</dbReference>
<feature type="region of interest" description="Disordered" evidence="1">
    <location>
        <begin position="29"/>
        <end position="136"/>
    </location>
</feature>
<dbReference type="AlphaFoldDB" id="A0A4Y7SS26"/>
<sequence length="154" mass="17554">MSSAIHRPLPSFTLAVSQLCESSIEEYMRDLAQSTSPSPAPPVDLMKTIDCRTDPYGYDSQDDDSDYWRYKNRGSSDYDDDTDYDDDDTDTQTLFDDPLPMTYYATKLERQSPRDSVTSKQSPRRQRAKSMPKLLPSTWKAVLSKVGRRSKSSS</sequence>
<gene>
    <name evidence="2" type="ORF">FA13DRAFT_1797043</name>
</gene>
<proteinExistence type="predicted"/>
<feature type="compositionally biased region" description="Acidic residues" evidence="1">
    <location>
        <begin position="77"/>
        <end position="90"/>
    </location>
</feature>
<dbReference type="OrthoDB" id="3072973at2759"/>
<reference evidence="2 3" key="1">
    <citation type="journal article" date="2019" name="Nat. Ecol. Evol.">
        <title>Megaphylogeny resolves global patterns of mushroom evolution.</title>
        <authorList>
            <person name="Varga T."/>
            <person name="Krizsan K."/>
            <person name="Foldi C."/>
            <person name="Dima B."/>
            <person name="Sanchez-Garcia M."/>
            <person name="Sanchez-Ramirez S."/>
            <person name="Szollosi G.J."/>
            <person name="Szarkandi J.G."/>
            <person name="Papp V."/>
            <person name="Albert L."/>
            <person name="Andreopoulos W."/>
            <person name="Angelini C."/>
            <person name="Antonin V."/>
            <person name="Barry K.W."/>
            <person name="Bougher N.L."/>
            <person name="Buchanan P."/>
            <person name="Buyck B."/>
            <person name="Bense V."/>
            <person name="Catcheside P."/>
            <person name="Chovatia M."/>
            <person name="Cooper J."/>
            <person name="Damon W."/>
            <person name="Desjardin D."/>
            <person name="Finy P."/>
            <person name="Geml J."/>
            <person name="Haridas S."/>
            <person name="Hughes K."/>
            <person name="Justo A."/>
            <person name="Karasinski D."/>
            <person name="Kautmanova I."/>
            <person name="Kiss B."/>
            <person name="Kocsube S."/>
            <person name="Kotiranta H."/>
            <person name="LaButti K.M."/>
            <person name="Lechner B.E."/>
            <person name="Liimatainen K."/>
            <person name="Lipzen A."/>
            <person name="Lukacs Z."/>
            <person name="Mihaltcheva S."/>
            <person name="Morgado L.N."/>
            <person name="Niskanen T."/>
            <person name="Noordeloos M.E."/>
            <person name="Ohm R.A."/>
            <person name="Ortiz-Santana B."/>
            <person name="Ovrebo C."/>
            <person name="Racz N."/>
            <person name="Riley R."/>
            <person name="Savchenko A."/>
            <person name="Shiryaev A."/>
            <person name="Soop K."/>
            <person name="Spirin V."/>
            <person name="Szebenyi C."/>
            <person name="Tomsovsky M."/>
            <person name="Tulloss R.E."/>
            <person name="Uehling J."/>
            <person name="Grigoriev I.V."/>
            <person name="Vagvolgyi C."/>
            <person name="Papp T."/>
            <person name="Martin F.M."/>
            <person name="Miettinen O."/>
            <person name="Hibbett D.S."/>
            <person name="Nagy L.G."/>
        </authorList>
    </citation>
    <scope>NUCLEOTIDE SEQUENCE [LARGE SCALE GENOMIC DNA]</scope>
    <source>
        <strain evidence="2 3">FP101781</strain>
    </source>
</reference>
<keyword evidence="3" id="KW-1185">Reference proteome</keyword>
<organism evidence="2 3">
    <name type="scientific">Coprinellus micaceus</name>
    <name type="common">Glistening ink-cap mushroom</name>
    <name type="synonym">Coprinus micaceus</name>
    <dbReference type="NCBI Taxonomy" id="71717"/>
    <lineage>
        <taxon>Eukaryota</taxon>
        <taxon>Fungi</taxon>
        <taxon>Dikarya</taxon>
        <taxon>Basidiomycota</taxon>
        <taxon>Agaricomycotina</taxon>
        <taxon>Agaricomycetes</taxon>
        <taxon>Agaricomycetidae</taxon>
        <taxon>Agaricales</taxon>
        <taxon>Agaricineae</taxon>
        <taxon>Psathyrellaceae</taxon>
        <taxon>Coprinellus</taxon>
    </lineage>
</organism>
<accession>A0A4Y7SS26</accession>